<name>A0A0A8Z7L5_ARUDO</name>
<feature type="compositionally biased region" description="Basic and acidic residues" evidence="1">
    <location>
        <begin position="54"/>
        <end position="63"/>
    </location>
</feature>
<dbReference type="AlphaFoldDB" id="A0A0A8Z7L5"/>
<evidence type="ECO:0000256" key="1">
    <source>
        <dbReference type="SAM" id="MobiDB-lite"/>
    </source>
</evidence>
<accession>A0A0A8Z7L5</accession>
<reference evidence="2" key="2">
    <citation type="journal article" date="2015" name="Data Brief">
        <title>Shoot transcriptome of the giant reed, Arundo donax.</title>
        <authorList>
            <person name="Barrero R.A."/>
            <person name="Guerrero F.D."/>
            <person name="Moolhuijzen P."/>
            <person name="Goolsby J.A."/>
            <person name="Tidwell J."/>
            <person name="Bellgard S.E."/>
            <person name="Bellgard M.I."/>
        </authorList>
    </citation>
    <scope>NUCLEOTIDE SEQUENCE</scope>
    <source>
        <tissue evidence="2">Shoot tissue taken approximately 20 cm above the soil surface</tissue>
    </source>
</reference>
<evidence type="ECO:0000313" key="2">
    <source>
        <dbReference type="EMBL" id="JAD33623.1"/>
    </source>
</evidence>
<organism evidence="2">
    <name type="scientific">Arundo donax</name>
    <name type="common">Giant reed</name>
    <name type="synonym">Donax arundinaceus</name>
    <dbReference type="NCBI Taxonomy" id="35708"/>
    <lineage>
        <taxon>Eukaryota</taxon>
        <taxon>Viridiplantae</taxon>
        <taxon>Streptophyta</taxon>
        <taxon>Embryophyta</taxon>
        <taxon>Tracheophyta</taxon>
        <taxon>Spermatophyta</taxon>
        <taxon>Magnoliopsida</taxon>
        <taxon>Liliopsida</taxon>
        <taxon>Poales</taxon>
        <taxon>Poaceae</taxon>
        <taxon>PACMAD clade</taxon>
        <taxon>Arundinoideae</taxon>
        <taxon>Arundineae</taxon>
        <taxon>Arundo</taxon>
    </lineage>
</organism>
<sequence length="77" mass="8310">MSQASSPRRLVVPFTHGWRKPGQRECQIEAACGGRAMDPAGAREAAAKRPGGSKWEEEPDLRGVGEVTAADPTHRSR</sequence>
<dbReference type="EMBL" id="GBRH01264272">
    <property type="protein sequence ID" value="JAD33623.1"/>
    <property type="molecule type" value="Transcribed_RNA"/>
</dbReference>
<protein>
    <submittedName>
        <fullName evidence="2">Uncharacterized protein</fullName>
    </submittedName>
</protein>
<feature type="region of interest" description="Disordered" evidence="1">
    <location>
        <begin position="35"/>
        <end position="77"/>
    </location>
</feature>
<proteinExistence type="predicted"/>
<reference evidence="2" key="1">
    <citation type="submission" date="2014-09" db="EMBL/GenBank/DDBJ databases">
        <authorList>
            <person name="Magalhaes I.L.F."/>
            <person name="Oliveira U."/>
            <person name="Santos F.R."/>
            <person name="Vidigal T.H.D.A."/>
            <person name="Brescovit A.D."/>
            <person name="Santos A.J."/>
        </authorList>
    </citation>
    <scope>NUCLEOTIDE SEQUENCE</scope>
    <source>
        <tissue evidence="2">Shoot tissue taken approximately 20 cm above the soil surface</tissue>
    </source>
</reference>